<sequence length="966" mass="101976">MIRARQSPFRLKILLLLFVAGLVQPVFATDYYVSTSGSDSNAGTAAGSAWRTIEKVNNQTFGPGDRVLFQAGQTFAGTIYLTAADGGVASNPVTVGSFGTGRATINGGAGSGLSLRGTTGIRVVNLNFIGLGRKTGNEKGMGVQVANANGITIDQVDASGFQRAGVDFAYSSNVRLTNVFAHNNGYAGIAGYSATDVYIGYCRAIRNSGDPTITTNHSGNGIVVSGRRIVIEYSEAAYNGYDMQQVYNNGPVGIWCHDADQVTIQHCISHNNSSPKGDGGGFDLDGGVTNSVVQYNYAYENKNYGFLAWEYGSSVQWSGNVFRFNISANNYGPGLLLGANGSQGLQNCEVYNNVFYSSAYPAVTQMGPTVNVNLRNNIFMGPNSSSLVTTASGLLYQANAYWSTNGGFNVGGYKSLQEWANATGQEKLNGTVVGINANPGFQDPANYQKLTDPARLPSLTSFLVPATSPVVDKGVNLRATFNIDPGTRDFYGKALPTSTGTDIGAQEAGSATQTPTTTPTSTGCTGTGSLQYEVWNNVSGSTVSSIPTGSAPSSTSAINSFEAPAQTLYNYGARTRGYVCAPVSGAYTFWVVGDDAAELFLSTDADPAKKVRIASCAGWTSGNRDFTRMASQQSATIQLTAGTRYYVEALHKQSWGPGYLAVAWRLPNGTRQEPIPGASLVPFGAIPTPTPTPTPTPVPAPSQPNLALNPGFEADKGPVQAPASWYTWAGSAGTDADADLTETTGGAYAGTYHGAHRKDRPYEVYTYQVVKGLANGYYTLRAWTKSSGGQTHAMLLAKNFGSGQVSARLPATAGGVAGAWQQVELKDINVTNGSCEIALYSNAAAGQWLLFDEVTLVSQAATASKSTSAVTSPASNAAEVRAEPQSWPNPVQNELQVSYPSAENQVVEVQLSNLQSARVQLRHKQSVFPGNNQFSLNTSALKPGLYLLQINGGKQPYSQRISVERP</sequence>
<accession>A0A1I5Z8T6</accession>
<dbReference type="AlphaFoldDB" id="A0A1I5Z8T6"/>
<dbReference type="Gene3D" id="2.60.120.1560">
    <property type="match status" value="1"/>
</dbReference>
<feature type="domain" description="PA14" evidence="4">
    <location>
        <begin position="525"/>
        <end position="679"/>
    </location>
</feature>
<feature type="signal peptide" evidence="3">
    <location>
        <begin position="1"/>
        <end position="28"/>
    </location>
</feature>
<dbReference type="InterPro" id="IPR026444">
    <property type="entry name" value="Secre_tail"/>
</dbReference>
<evidence type="ECO:0000256" key="1">
    <source>
        <dbReference type="ARBA" id="ARBA00022729"/>
    </source>
</evidence>
<evidence type="ECO:0000313" key="6">
    <source>
        <dbReference type="Proteomes" id="UP000199029"/>
    </source>
</evidence>
<dbReference type="SUPFAM" id="SSF56988">
    <property type="entry name" value="Anthrax protective antigen"/>
    <property type="match status" value="1"/>
</dbReference>
<evidence type="ECO:0000313" key="5">
    <source>
        <dbReference type="EMBL" id="SFQ52808.1"/>
    </source>
</evidence>
<dbReference type="SMART" id="SM00710">
    <property type="entry name" value="PbH1"/>
    <property type="match status" value="6"/>
</dbReference>
<dbReference type="InterPro" id="IPR006626">
    <property type="entry name" value="PbH1"/>
</dbReference>
<dbReference type="InterPro" id="IPR037524">
    <property type="entry name" value="PA14/GLEYA"/>
</dbReference>
<protein>
    <submittedName>
        <fullName evidence="5">Por secretion system C-terminal sorting domain-containing protein</fullName>
    </submittedName>
</protein>
<dbReference type="Pfam" id="PF13229">
    <property type="entry name" value="Beta_helix"/>
    <property type="match status" value="1"/>
</dbReference>
<dbReference type="PANTHER" id="PTHR46769:SF2">
    <property type="entry name" value="FIBROCYSTIN-L ISOFORM 2 PRECURSOR-RELATED"/>
    <property type="match status" value="1"/>
</dbReference>
<feature type="compositionally biased region" description="Low complexity" evidence="2">
    <location>
        <begin position="508"/>
        <end position="526"/>
    </location>
</feature>
<dbReference type="PANTHER" id="PTHR46769">
    <property type="entry name" value="POLYCYSTIC KIDNEY AND HEPATIC DISEASE 1 (AUTOSOMAL RECESSIVE)-LIKE 1"/>
    <property type="match status" value="1"/>
</dbReference>
<dbReference type="SUPFAM" id="SSF51126">
    <property type="entry name" value="Pectin lyase-like"/>
    <property type="match status" value="1"/>
</dbReference>
<dbReference type="OrthoDB" id="3333873at2"/>
<dbReference type="InterPro" id="IPR011050">
    <property type="entry name" value="Pectin_lyase_fold/virulence"/>
</dbReference>
<dbReference type="PROSITE" id="PS51820">
    <property type="entry name" value="PA14"/>
    <property type="match status" value="1"/>
</dbReference>
<dbReference type="Pfam" id="PF18962">
    <property type="entry name" value="Por_Secre_tail"/>
    <property type="match status" value="1"/>
</dbReference>
<dbReference type="SMART" id="SM00758">
    <property type="entry name" value="PA14"/>
    <property type="match status" value="1"/>
</dbReference>
<dbReference type="Gene3D" id="2.60.120.260">
    <property type="entry name" value="Galactose-binding domain-like"/>
    <property type="match status" value="1"/>
</dbReference>
<feature type="region of interest" description="Disordered" evidence="2">
    <location>
        <begin position="492"/>
        <end position="526"/>
    </location>
</feature>
<dbReference type="Gene3D" id="2.160.20.10">
    <property type="entry name" value="Single-stranded right-handed beta-helix, Pectin lyase-like"/>
    <property type="match status" value="1"/>
</dbReference>
<reference evidence="6" key="1">
    <citation type="submission" date="2016-10" db="EMBL/GenBank/DDBJ databases">
        <authorList>
            <person name="Varghese N."/>
            <person name="Submissions S."/>
        </authorList>
    </citation>
    <scope>NUCLEOTIDE SEQUENCE [LARGE SCALE GENOMIC DNA]</scope>
    <source>
        <strain evidence="6">OR362-8,ATCC BAA-1266,JCM 13504</strain>
    </source>
</reference>
<evidence type="ECO:0000259" key="4">
    <source>
        <dbReference type="PROSITE" id="PS51820"/>
    </source>
</evidence>
<keyword evidence="6" id="KW-1185">Reference proteome</keyword>
<dbReference type="InterPro" id="IPR052387">
    <property type="entry name" value="Fibrocystin"/>
</dbReference>
<dbReference type="InterPro" id="IPR012334">
    <property type="entry name" value="Pectin_lyas_fold"/>
</dbReference>
<keyword evidence="1 3" id="KW-0732">Signal</keyword>
<dbReference type="Pfam" id="PF07691">
    <property type="entry name" value="PA14"/>
    <property type="match status" value="1"/>
</dbReference>
<evidence type="ECO:0000256" key="2">
    <source>
        <dbReference type="SAM" id="MobiDB-lite"/>
    </source>
</evidence>
<dbReference type="InterPro" id="IPR011658">
    <property type="entry name" value="PA14_dom"/>
</dbReference>
<dbReference type="Proteomes" id="UP000199029">
    <property type="component" value="Unassembled WGS sequence"/>
</dbReference>
<evidence type="ECO:0000256" key="3">
    <source>
        <dbReference type="SAM" id="SignalP"/>
    </source>
</evidence>
<dbReference type="NCBIfam" id="TIGR04183">
    <property type="entry name" value="Por_Secre_tail"/>
    <property type="match status" value="1"/>
</dbReference>
<name>A0A1I5Z8T6_HYMAR</name>
<gene>
    <name evidence="5" type="ORF">SAMN04515668_2818</name>
</gene>
<dbReference type="InterPro" id="IPR039448">
    <property type="entry name" value="Beta_helix"/>
</dbReference>
<feature type="chain" id="PRO_5011487945" evidence="3">
    <location>
        <begin position="29"/>
        <end position="966"/>
    </location>
</feature>
<dbReference type="EMBL" id="FOXS01000003">
    <property type="protein sequence ID" value="SFQ52808.1"/>
    <property type="molecule type" value="Genomic_DNA"/>
</dbReference>
<organism evidence="5 6">
    <name type="scientific">Hymenobacter arizonensis</name>
    <name type="common">Siccationidurans arizonensis</name>
    <dbReference type="NCBI Taxonomy" id="1227077"/>
    <lineage>
        <taxon>Bacteria</taxon>
        <taxon>Pseudomonadati</taxon>
        <taxon>Bacteroidota</taxon>
        <taxon>Cytophagia</taxon>
        <taxon>Cytophagales</taxon>
        <taxon>Hymenobacteraceae</taxon>
        <taxon>Hymenobacter</taxon>
    </lineage>
</organism>
<proteinExistence type="predicted"/>
<dbReference type="STRING" id="1227077.SAMN04515668_2818"/>